<feature type="domain" description="PKD" evidence="7">
    <location>
        <begin position="770"/>
        <end position="838"/>
    </location>
</feature>
<dbReference type="EMBL" id="JAUHJS010000001">
    <property type="protein sequence ID" value="MDN4164124.1"/>
    <property type="molecule type" value="Genomic_DNA"/>
</dbReference>
<dbReference type="Pfam" id="PF18911">
    <property type="entry name" value="PKD_4"/>
    <property type="match status" value="11"/>
</dbReference>
<comment type="caution">
    <text evidence="8">The sequence shown here is derived from an EMBL/GenBank/DDBJ whole genome shotgun (WGS) entry which is preliminary data.</text>
</comment>
<keyword evidence="9" id="KW-1185">Reference proteome</keyword>
<feature type="domain" description="PKD" evidence="7">
    <location>
        <begin position="478"/>
        <end position="523"/>
    </location>
</feature>
<dbReference type="PROSITE" id="PS50093">
    <property type="entry name" value="PKD"/>
    <property type="match status" value="12"/>
</dbReference>
<evidence type="ECO:0000259" key="7">
    <source>
        <dbReference type="PROSITE" id="PS50093"/>
    </source>
</evidence>
<dbReference type="InterPro" id="IPR022409">
    <property type="entry name" value="PKD/Chitinase_dom"/>
</dbReference>
<sequence length="1262" mass="139536">MNRKGVFICRQTILFAIFFSLIISSFAQTPNFTADKNTGCVPLPVNFSDQSGAGVISWLWTFGNGNSSTLQNPSAIYTQPGSYTVTLTIQTASGEKKTEKKDFIVVSGSPTASFESNSTGGCGPLEVKFTDKSTSGQGSIELREWIFGDGNISTEPNPTHVYQLPGVYHVTLQVTNSAGCTGIVTKNSLITVNRPDAKFTADQNSFCQVPATVNFSNQSSGNGTLNYTWDFGDGGQSTEESPSHIYSEAGSYQVQLQVKDSQGCIQETQTIITVKDRLLADWEISKTILCVGEKLSGIDRTTGEVVSREWQLGDGRTLADEEVEFSYPQSGEYTLSLEVWLADGCTAFVSQAIEVVPNAAISFDINRFCDNTIEFINTSTNYTSLKWHFGDFEESEEENPTIVFPRSGTYKIKLYATNPQGCLDSLIQDLQVMGNPIAGFFPNEKARCPSDLLLQGCAPYQVQFVNSTNAVSNYTSVWDFGDGSSSTEQNPVHIFTQPGSYTVRLTVTTEEGCTHSVTTKALVGDEPPTIQASLSTKSVCTKEPITFEESGGDATSWCWDIGDGAFINLPSFEYSYNKPGTYYIQMKAGKNGCWSDEVFKDTVIVKESYVDFSARKECDLSQPYTFHFTNLGIDKADTEWFWDFGDGNQAQGFHAQHTYDRPGNFTVSLIGNNSETGCVIEKKSTVLAFVMTPNISIQEERVCLGTRIRFNNASENVQRYIWRMGNGATFDSINMSYVYPNPGKYMVQVELRDVYNCFQQVNIPVEVVDLDIDFSSIKQSTCDQLEVQFTDKTTSSSALAEWIWDFGDGASSSEQHPTHVYTQPGNYEVRLNVSDQVGLYCSEVKTEMIAFTVPVPEFSPTRANVCIDERVIFTNTTLHATDFQWDLGNEEVSTLENPEVRYQEAGEYQVRLVASDNMGCSQEKTITMRVTQPQASFSVSQLSAECPPLIVNFTDNSDGDIASWQWSFGSSGQSNIESPSHAFTIPGNYQVALTVVDAAGCEHTKALEELIVVGGPVGVASLPIEHCLGDEVFFEVTSDNASGFYADFGDGNVVKEELGTISHLYANAGDFLPSIILEDEKGCQVVVPNEQRVTVRPLPIDDSEYSPSMPFEGEAVTFIALADSMDFDREWFVLGEKLGEGDTLVALFPEVGALTYTLRATNEWGCVAEFEKELFVQGSLHFIPDAFTPNGDAYNPTFQILGLESGQWSLEVYNRWGQEVYRSAHYKGEWDGSNASDGMYYYYLQNKARPEKWYKGTIHIIR</sequence>
<dbReference type="InterPro" id="IPR013783">
    <property type="entry name" value="Ig-like_fold"/>
</dbReference>
<feature type="domain" description="PKD" evidence="7">
    <location>
        <begin position="110"/>
        <end position="192"/>
    </location>
</feature>
<comment type="subcellular location">
    <subcellularLocation>
        <location evidence="1">Membrane</location>
        <topology evidence="1">Multi-pass membrane protein</topology>
    </subcellularLocation>
</comment>
<evidence type="ECO:0000256" key="3">
    <source>
        <dbReference type="ARBA" id="ARBA00022737"/>
    </source>
</evidence>
<feature type="domain" description="PKD" evidence="7">
    <location>
        <begin position="883"/>
        <end position="931"/>
    </location>
</feature>
<dbReference type="Gene3D" id="2.60.40.10">
    <property type="entry name" value="Immunoglobulins"/>
    <property type="match status" value="13"/>
</dbReference>
<evidence type="ECO:0000256" key="2">
    <source>
        <dbReference type="ARBA" id="ARBA00022692"/>
    </source>
</evidence>
<name>A0ABT8F1K7_9BACT</name>
<keyword evidence="4" id="KW-1133">Transmembrane helix</keyword>
<keyword evidence="5" id="KW-0472">Membrane</keyword>
<dbReference type="SUPFAM" id="SSF49299">
    <property type="entry name" value="PKD domain"/>
    <property type="match status" value="13"/>
</dbReference>
<feature type="domain" description="PKD" evidence="7">
    <location>
        <begin position="640"/>
        <end position="674"/>
    </location>
</feature>
<feature type="domain" description="PKD" evidence="7">
    <location>
        <begin position="209"/>
        <end position="274"/>
    </location>
</feature>
<feature type="domain" description="PKD" evidence="7">
    <location>
        <begin position="28"/>
        <end position="105"/>
    </location>
</feature>
<feature type="signal peptide" evidence="6">
    <location>
        <begin position="1"/>
        <end position="27"/>
    </location>
</feature>
<keyword evidence="2" id="KW-0812">Transmembrane</keyword>
<dbReference type="Proteomes" id="UP001168552">
    <property type="component" value="Unassembled WGS sequence"/>
</dbReference>
<feature type="chain" id="PRO_5045880664" evidence="6">
    <location>
        <begin position="28"/>
        <end position="1262"/>
    </location>
</feature>
<keyword evidence="3" id="KW-0677">Repeat</keyword>
<feature type="domain" description="PKD" evidence="7">
    <location>
        <begin position="720"/>
        <end position="753"/>
    </location>
</feature>
<protein>
    <submittedName>
        <fullName evidence="8">PKD domain-containing protein</fullName>
    </submittedName>
</protein>
<feature type="domain" description="PKD" evidence="7">
    <location>
        <begin position="527"/>
        <end position="591"/>
    </location>
</feature>
<dbReference type="InterPro" id="IPR035986">
    <property type="entry name" value="PKD_dom_sf"/>
</dbReference>
<feature type="domain" description="PKD" evidence="7">
    <location>
        <begin position="299"/>
        <end position="339"/>
    </location>
</feature>
<gene>
    <name evidence="8" type="ORF">QWY31_01360</name>
</gene>
<evidence type="ECO:0000256" key="6">
    <source>
        <dbReference type="SAM" id="SignalP"/>
    </source>
</evidence>
<organism evidence="8 9">
    <name type="scientific">Shiella aurantiaca</name>
    <dbReference type="NCBI Taxonomy" id="3058365"/>
    <lineage>
        <taxon>Bacteria</taxon>
        <taxon>Pseudomonadati</taxon>
        <taxon>Bacteroidota</taxon>
        <taxon>Cytophagia</taxon>
        <taxon>Cytophagales</taxon>
        <taxon>Shiellaceae</taxon>
        <taxon>Shiella</taxon>
    </lineage>
</organism>
<evidence type="ECO:0000256" key="5">
    <source>
        <dbReference type="ARBA" id="ARBA00023136"/>
    </source>
</evidence>
<accession>A0ABT8F1K7</accession>
<dbReference type="Pfam" id="PF00801">
    <property type="entry name" value="PKD"/>
    <property type="match status" value="1"/>
</dbReference>
<dbReference type="Pfam" id="PF13585">
    <property type="entry name" value="CHU_C"/>
    <property type="match status" value="1"/>
</dbReference>
<evidence type="ECO:0000313" key="9">
    <source>
        <dbReference type="Proteomes" id="UP001168552"/>
    </source>
</evidence>
<dbReference type="PANTHER" id="PTHR46730">
    <property type="entry name" value="POLYCYSTIN-1"/>
    <property type="match status" value="1"/>
</dbReference>
<dbReference type="CDD" id="cd00146">
    <property type="entry name" value="PKD"/>
    <property type="match status" value="11"/>
</dbReference>
<dbReference type="SMART" id="SM00089">
    <property type="entry name" value="PKD"/>
    <property type="match status" value="13"/>
</dbReference>
<proteinExistence type="predicted"/>
<keyword evidence="6" id="KW-0732">Signal</keyword>
<evidence type="ECO:0000313" key="8">
    <source>
        <dbReference type="EMBL" id="MDN4164124.1"/>
    </source>
</evidence>
<evidence type="ECO:0000256" key="4">
    <source>
        <dbReference type="ARBA" id="ARBA00022989"/>
    </source>
</evidence>
<dbReference type="PANTHER" id="PTHR46730:SF4">
    <property type="entry name" value="POLYCYSTIC KIDNEY DISEASE PROTEIN 1-LIKE 1"/>
    <property type="match status" value="1"/>
</dbReference>
<feature type="domain" description="PKD" evidence="7">
    <location>
        <begin position="951"/>
        <end position="1000"/>
    </location>
</feature>
<evidence type="ECO:0000256" key="1">
    <source>
        <dbReference type="ARBA" id="ARBA00004141"/>
    </source>
</evidence>
<feature type="domain" description="PKD" evidence="7">
    <location>
        <begin position="377"/>
        <end position="421"/>
    </location>
</feature>
<dbReference type="InterPro" id="IPR000601">
    <property type="entry name" value="PKD_dom"/>
</dbReference>
<reference evidence="8" key="1">
    <citation type="submission" date="2023-06" db="EMBL/GenBank/DDBJ databases">
        <title>Cytophagales bacterium Strain LB-30, isolated from soil.</title>
        <authorList>
            <person name="Liu B."/>
        </authorList>
    </citation>
    <scope>NUCLEOTIDE SEQUENCE</scope>
    <source>
        <strain evidence="8">LB-30</strain>
    </source>
</reference>